<dbReference type="AlphaFoldDB" id="A0A817ZGW8"/>
<dbReference type="GO" id="GO:0009117">
    <property type="term" value="P:nucleotide metabolic process"/>
    <property type="evidence" value="ECO:0007669"/>
    <property type="project" value="UniProtKB-KW"/>
</dbReference>
<evidence type="ECO:0000313" key="10">
    <source>
        <dbReference type="EMBL" id="CAF4586082.1"/>
    </source>
</evidence>
<dbReference type="Proteomes" id="UP000663869">
    <property type="component" value="Unassembled WGS sequence"/>
</dbReference>
<evidence type="ECO:0000313" key="7">
    <source>
        <dbReference type="EMBL" id="CAF3447268.1"/>
    </source>
</evidence>
<dbReference type="InterPro" id="IPR006330">
    <property type="entry name" value="Ado/ade_deaminase"/>
</dbReference>
<keyword evidence="13" id="KW-1185">Reference proteome</keyword>
<dbReference type="EMBL" id="CAJNYD010002855">
    <property type="protein sequence ID" value="CAF3447268.1"/>
    <property type="molecule type" value="Genomic_DNA"/>
</dbReference>
<dbReference type="InterPro" id="IPR032466">
    <property type="entry name" value="Metal_Hydrolase"/>
</dbReference>
<dbReference type="Proteomes" id="UP000663862">
    <property type="component" value="Unassembled WGS sequence"/>
</dbReference>
<dbReference type="Proteomes" id="UP000663825">
    <property type="component" value="Unassembled WGS sequence"/>
</dbReference>
<dbReference type="EMBL" id="CAJOBQ010002937">
    <property type="protein sequence ID" value="CAF4586082.1"/>
    <property type="molecule type" value="Genomic_DNA"/>
</dbReference>
<protein>
    <recommendedName>
        <fullName evidence="14">Adenosine deaminase domain-containing protein</fullName>
    </recommendedName>
</protein>
<dbReference type="Proteomes" id="UP000663873">
    <property type="component" value="Unassembled WGS sequence"/>
</dbReference>
<dbReference type="EMBL" id="CAJOBR010001697">
    <property type="protein sequence ID" value="CAF4628827.1"/>
    <property type="molecule type" value="Genomic_DNA"/>
</dbReference>
<organism evidence="6 12">
    <name type="scientific">Rotaria socialis</name>
    <dbReference type="NCBI Taxonomy" id="392032"/>
    <lineage>
        <taxon>Eukaryota</taxon>
        <taxon>Metazoa</taxon>
        <taxon>Spiralia</taxon>
        <taxon>Gnathifera</taxon>
        <taxon>Rotifera</taxon>
        <taxon>Eurotatoria</taxon>
        <taxon>Bdelloidea</taxon>
        <taxon>Philodinida</taxon>
        <taxon>Philodinidae</taxon>
        <taxon>Rotaria</taxon>
    </lineage>
</organism>
<name>A0A817ZGW8_9BILA</name>
<evidence type="ECO:0000313" key="13">
    <source>
        <dbReference type="Proteomes" id="UP000663873"/>
    </source>
</evidence>
<reference evidence="6" key="1">
    <citation type="submission" date="2021-02" db="EMBL/GenBank/DDBJ databases">
        <authorList>
            <person name="Nowell W R."/>
        </authorList>
    </citation>
    <scope>NUCLEOTIDE SEQUENCE</scope>
</reference>
<sequence length="956" mass="111712">MTLLHLLEYTENEWSTENLLKCFQSKESLDDLHTHLLGMGNAKFWIENILTDRRKLPTQNNFINSDSLRRQLGPLIWDEDMRQFNDPENVMDLFDGLRSSGNFKHSFYENLTTPEFKQKKEHHGLSFQNNFSYDVVFSLDNLVKGLGLNKKEPREINQGKVEEKLGIYTRSDWEKRDFFKNWIIFNARYQKLQVIYGIKAEHLRMLIGGEKTMEKITDLVQQNARAHIINAFSMMNADGSEPRSVDFHSFRGAFTPEFYPRRFALKDSLYEQRLDLLAYLLVHALGRYSGCSPPVKYCEISVGCGDLSRPWIFDVLTTFSHNTEHVTDFQTRLKNFPWLQKNQIRQDMRYRFLAGFKREIPPIIDNYSADEAVVFLFELPHYAIYAMFREFSLSDNGDPTIIFKQQVEDLQKMKKESQDIKGFYHWVVGLDLCGDELGHPYCPFIAHEFIKFVQEIRREKRTKNFGIRIHAGENVPFVRPELPGYRLFVAHMYILFRCIHFLKMKLGKNIRVGHGVAFDKLLSIENYKYRKSSILVAEMKRYAKSVFSDIPFEVNITSNLYLLGDAVRNAVQEEPLSHLRAVNVKILLSTDNDGIWPIDKCDSLEESSDSAQHSVDHPAPQFVNHSAHYSLAAEYCDAIKSHFISTKIQLDTMIDDSKKYRFCNRSESASSCDGIKRDYFPADVIVHPNVLDMLFKKELSPIVESYHFLKYYENIYKTQDFPTTNNNINYRKYYYEVAMRILMACFYLRRSLSYQDFEKEYEKLSKTHQNCKTDYKDLFSEKGCIKVYTACKHVYLTLMNDAQDEGANLKVSIDDRDYLFCSEIPNERKTAPYLLSTIETFIRECPKPATIFSFISNIDDDSQEMKTTLDTINRKIEEKPEIKIFIHTNTKKDMVYPSIKNRNIIINATPEQRTDAEEEEIECVLLYAVCPHGSVATCALNFIAKHIHKESFSIEQ</sequence>
<gene>
    <name evidence="6" type="ORF">FME351_LOCUS8251</name>
    <name evidence="5" type="ORF">GRG538_LOCUS8014</name>
    <name evidence="9" type="ORF">HFQ381_LOCUS13612</name>
    <name evidence="7" type="ORF">LUA448_LOCUS21647</name>
    <name evidence="11" type="ORF">QYT958_LOCUS13344</name>
    <name evidence="4" type="ORF">TIS948_LOCUS16370</name>
    <name evidence="10" type="ORF">TSG867_LOCUS26891</name>
    <name evidence="8" type="ORF">UJA718_LOCUS11107</name>
</gene>
<dbReference type="Gene3D" id="3.20.20.140">
    <property type="entry name" value="Metal-dependent hydrolases"/>
    <property type="match status" value="1"/>
</dbReference>
<keyword evidence="3" id="KW-0546">Nucleotide metabolism</keyword>
<evidence type="ECO:0008006" key="14">
    <source>
        <dbReference type="Google" id="ProtNLM"/>
    </source>
</evidence>
<comment type="caution">
    <text evidence="6">The sequence shown here is derived from an EMBL/GenBank/DDBJ whole genome shotgun (WGS) entry which is preliminary data.</text>
</comment>
<evidence type="ECO:0000256" key="2">
    <source>
        <dbReference type="ARBA" id="ARBA00022833"/>
    </source>
</evidence>
<evidence type="ECO:0000313" key="6">
    <source>
        <dbReference type="EMBL" id="CAF3392152.1"/>
    </source>
</evidence>
<dbReference type="EMBL" id="CAJOBO010000864">
    <property type="protein sequence ID" value="CAF4302043.1"/>
    <property type="molecule type" value="Genomic_DNA"/>
</dbReference>
<evidence type="ECO:0000313" key="11">
    <source>
        <dbReference type="EMBL" id="CAF4628827.1"/>
    </source>
</evidence>
<dbReference type="EMBL" id="CAJNYT010000864">
    <property type="protein sequence ID" value="CAF3379012.1"/>
    <property type="molecule type" value="Genomic_DNA"/>
</dbReference>
<dbReference type="EMBL" id="CAJNXB010002684">
    <property type="protein sequence ID" value="CAF3271770.1"/>
    <property type="molecule type" value="Genomic_DNA"/>
</dbReference>
<evidence type="ECO:0000313" key="9">
    <source>
        <dbReference type="EMBL" id="CAF4302043.1"/>
    </source>
</evidence>
<evidence type="ECO:0000256" key="1">
    <source>
        <dbReference type="ARBA" id="ARBA00006676"/>
    </source>
</evidence>
<evidence type="ECO:0000256" key="3">
    <source>
        <dbReference type="ARBA" id="ARBA00023080"/>
    </source>
</evidence>
<dbReference type="Proteomes" id="UP000663833">
    <property type="component" value="Unassembled WGS sequence"/>
</dbReference>
<dbReference type="GO" id="GO:0046103">
    <property type="term" value="P:inosine biosynthetic process"/>
    <property type="evidence" value="ECO:0007669"/>
    <property type="project" value="TreeGrafter"/>
</dbReference>
<dbReference type="Proteomes" id="UP000663851">
    <property type="component" value="Unassembled WGS sequence"/>
</dbReference>
<accession>A0A817ZGW8</accession>
<evidence type="ECO:0000313" key="8">
    <source>
        <dbReference type="EMBL" id="CAF4276199.1"/>
    </source>
</evidence>
<dbReference type="PANTHER" id="PTHR11409">
    <property type="entry name" value="ADENOSINE DEAMINASE"/>
    <property type="match status" value="1"/>
</dbReference>
<dbReference type="PANTHER" id="PTHR11409:SF42">
    <property type="entry name" value="ADENOSINE DEAMINASE-LIKE PROTEIN"/>
    <property type="match status" value="1"/>
</dbReference>
<dbReference type="GO" id="GO:0006154">
    <property type="term" value="P:adenosine catabolic process"/>
    <property type="evidence" value="ECO:0007669"/>
    <property type="project" value="TreeGrafter"/>
</dbReference>
<dbReference type="OrthoDB" id="10010616at2759"/>
<dbReference type="Proteomes" id="UP000663872">
    <property type="component" value="Unassembled WGS sequence"/>
</dbReference>
<dbReference type="EMBL" id="CAJOBP010001342">
    <property type="protein sequence ID" value="CAF4276199.1"/>
    <property type="molecule type" value="Genomic_DNA"/>
</dbReference>
<dbReference type="SUPFAM" id="SSF51556">
    <property type="entry name" value="Metallo-dependent hydrolases"/>
    <property type="match status" value="1"/>
</dbReference>
<dbReference type="Proteomes" id="UP000663848">
    <property type="component" value="Unassembled WGS sequence"/>
</dbReference>
<evidence type="ECO:0000313" key="12">
    <source>
        <dbReference type="Proteomes" id="UP000663869"/>
    </source>
</evidence>
<keyword evidence="2" id="KW-0862">Zinc</keyword>
<proteinExistence type="inferred from homology"/>
<dbReference type="EMBL" id="CAJNYU010000828">
    <property type="protein sequence ID" value="CAF3392152.1"/>
    <property type="molecule type" value="Genomic_DNA"/>
</dbReference>
<evidence type="ECO:0000313" key="5">
    <source>
        <dbReference type="EMBL" id="CAF3379012.1"/>
    </source>
</evidence>
<comment type="similarity">
    <text evidence="1">Belongs to the metallo-dependent hydrolases superfamily. Adenosine and AMP deaminases family.</text>
</comment>
<dbReference type="GO" id="GO:0004000">
    <property type="term" value="F:adenosine deaminase activity"/>
    <property type="evidence" value="ECO:0007669"/>
    <property type="project" value="TreeGrafter"/>
</dbReference>
<evidence type="ECO:0000313" key="4">
    <source>
        <dbReference type="EMBL" id="CAF3271770.1"/>
    </source>
</evidence>